<dbReference type="Proteomes" id="UP000324632">
    <property type="component" value="Chromosome 8"/>
</dbReference>
<gene>
    <name evidence="13" type="ORF">E1301_Tti001454</name>
</gene>
<evidence type="ECO:0000256" key="8">
    <source>
        <dbReference type="ARBA" id="ARBA00023202"/>
    </source>
</evidence>
<dbReference type="EMBL" id="SOYY01000008">
    <property type="protein sequence ID" value="KAA0717952.1"/>
    <property type="molecule type" value="Genomic_DNA"/>
</dbReference>
<keyword evidence="3" id="KW-0245">EGF-like domain</keyword>
<dbReference type="GO" id="GO:0004252">
    <property type="term" value="F:serine-type endopeptidase activity"/>
    <property type="evidence" value="ECO:0007669"/>
    <property type="project" value="UniProtKB-EC"/>
</dbReference>
<evidence type="ECO:0000256" key="4">
    <source>
        <dbReference type="ARBA" id="ARBA00022572"/>
    </source>
</evidence>
<name>A0A5A9P844_9TELE</name>
<keyword evidence="2" id="KW-0964">Secreted</keyword>
<dbReference type="GO" id="GO:0031639">
    <property type="term" value="P:plasminogen activation"/>
    <property type="evidence" value="ECO:0007669"/>
    <property type="project" value="TreeGrafter"/>
</dbReference>
<evidence type="ECO:0000256" key="9">
    <source>
        <dbReference type="ARBA" id="ARBA00036320"/>
    </source>
</evidence>
<evidence type="ECO:0000256" key="11">
    <source>
        <dbReference type="PROSITE-ProRule" id="PRU00121"/>
    </source>
</evidence>
<dbReference type="InterPro" id="IPR043504">
    <property type="entry name" value="Peptidase_S1_PA_chymotrypsin"/>
</dbReference>
<dbReference type="AlphaFoldDB" id="A0A5A9P844"/>
<evidence type="ECO:0000259" key="12">
    <source>
        <dbReference type="PROSITE" id="PS50070"/>
    </source>
</evidence>
<dbReference type="InterPro" id="IPR000001">
    <property type="entry name" value="Kringle"/>
</dbReference>
<keyword evidence="7" id="KW-1015">Disulfide bond</keyword>
<reference evidence="13 14" key="1">
    <citation type="journal article" date="2019" name="Mol. Ecol. Resour.">
        <title>Chromosome-level genome assembly of Triplophysa tibetana, a fish adapted to the harsh high-altitude environment of the Tibetan Plateau.</title>
        <authorList>
            <person name="Yang X."/>
            <person name="Liu H."/>
            <person name="Ma Z."/>
            <person name="Zou Y."/>
            <person name="Zou M."/>
            <person name="Mao Y."/>
            <person name="Li X."/>
            <person name="Wang H."/>
            <person name="Chen T."/>
            <person name="Wang W."/>
            <person name="Yang R."/>
        </authorList>
    </citation>
    <scope>NUCLEOTIDE SEQUENCE [LARGE SCALE GENOMIC DNA]</scope>
    <source>
        <strain evidence="13">TTIB1903HZAU</strain>
        <tissue evidence="13">Muscle</tissue>
    </source>
</reference>
<evidence type="ECO:0000256" key="7">
    <source>
        <dbReference type="ARBA" id="ARBA00023157"/>
    </source>
</evidence>
<comment type="catalytic activity">
    <reaction evidence="9">
        <text>Preferential cleavage: Arg-|-Xaa, Lys-|-Xaa.</text>
        <dbReference type="EC" id="3.4.21.4"/>
    </reaction>
</comment>
<evidence type="ECO:0000313" key="13">
    <source>
        <dbReference type="EMBL" id="KAA0717952.1"/>
    </source>
</evidence>
<dbReference type="Gene3D" id="2.40.20.10">
    <property type="entry name" value="Plasminogen Kringle 4"/>
    <property type="match status" value="1"/>
</dbReference>
<dbReference type="PROSITE" id="PS50070">
    <property type="entry name" value="KRINGLE_2"/>
    <property type="match status" value="1"/>
</dbReference>
<dbReference type="GO" id="GO:0016301">
    <property type="term" value="F:kinase activity"/>
    <property type="evidence" value="ECO:0007669"/>
    <property type="project" value="UniProtKB-KW"/>
</dbReference>
<protein>
    <recommendedName>
        <fullName evidence="10">trypsin</fullName>
        <ecNumber evidence="10">3.4.21.4</ecNumber>
    </recommendedName>
</protein>
<proteinExistence type="predicted"/>
<sequence length="187" mass="21542">MPDGSDESKYGGKVSVTVNGRICIPWDSISIRRHLAPSLMNCHHNFCRNPGDSFRPWCMVRRGTCLIRESCDISTSETKTSGSEYSRHLKMAQVELISQKDCEQKYYNKDEVNGYMFCAADRNWEEDACQHELTDKSNTPREAGLKAEQPIIIRSHLKPVSCFWWERRGEEAAASSADRPEKQRSYW</sequence>
<dbReference type="InterPro" id="IPR013806">
    <property type="entry name" value="Kringle-like"/>
</dbReference>
<dbReference type="Gene3D" id="2.40.10.10">
    <property type="entry name" value="Trypsin-like serine proteases"/>
    <property type="match status" value="1"/>
</dbReference>
<evidence type="ECO:0000256" key="1">
    <source>
        <dbReference type="ARBA" id="ARBA00004613"/>
    </source>
</evidence>
<dbReference type="InterPro" id="IPR050127">
    <property type="entry name" value="Serine_Proteases_S1"/>
</dbReference>
<evidence type="ECO:0000256" key="6">
    <source>
        <dbReference type="ARBA" id="ARBA00023145"/>
    </source>
</evidence>
<keyword evidence="13" id="KW-0808">Transferase</keyword>
<dbReference type="PANTHER" id="PTHR24264">
    <property type="entry name" value="TRYPSIN-RELATED"/>
    <property type="match status" value="1"/>
</dbReference>
<keyword evidence="4 11" id="KW-0420">Kringle</keyword>
<dbReference type="InterPro" id="IPR018056">
    <property type="entry name" value="Kringle_CS"/>
</dbReference>
<keyword evidence="5" id="KW-0732">Signal</keyword>
<evidence type="ECO:0000256" key="2">
    <source>
        <dbReference type="ARBA" id="ARBA00022525"/>
    </source>
</evidence>
<dbReference type="InterPro" id="IPR038178">
    <property type="entry name" value="Kringle_sf"/>
</dbReference>
<dbReference type="Pfam" id="PF00051">
    <property type="entry name" value="Kringle"/>
    <property type="match status" value="1"/>
</dbReference>
<comment type="caution">
    <text evidence="11">Lacks conserved residue(s) required for the propagation of feature annotation.</text>
</comment>
<evidence type="ECO:0000256" key="10">
    <source>
        <dbReference type="ARBA" id="ARBA00038868"/>
    </source>
</evidence>
<organism evidence="13 14">
    <name type="scientific">Triplophysa tibetana</name>
    <dbReference type="NCBI Taxonomy" id="1572043"/>
    <lineage>
        <taxon>Eukaryota</taxon>
        <taxon>Metazoa</taxon>
        <taxon>Chordata</taxon>
        <taxon>Craniata</taxon>
        <taxon>Vertebrata</taxon>
        <taxon>Euteleostomi</taxon>
        <taxon>Actinopterygii</taxon>
        <taxon>Neopterygii</taxon>
        <taxon>Teleostei</taxon>
        <taxon>Ostariophysi</taxon>
        <taxon>Cypriniformes</taxon>
        <taxon>Nemacheilidae</taxon>
        <taxon>Triplophysa</taxon>
    </lineage>
</organism>
<keyword evidence="8" id="KW-0617">Plasminogen activation</keyword>
<dbReference type="SMART" id="SM00130">
    <property type="entry name" value="KR"/>
    <property type="match status" value="1"/>
</dbReference>
<keyword evidence="13" id="KW-0418">Kinase</keyword>
<evidence type="ECO:0000313" key="14">
    <source>
        <dbReference type="Proteomes" id="UP000324632"/>
    </source>
</evidence>
<dbReference type="SUPFAM" id="SSF50494">
    <property type="entry name" value="Trypsin-like serine proteases"/>
    <property type="match status" value="1"/>
</dbReference>
<dbReference type="EC" id="3.4.21.4" evidence="10"/>
<keyword evidence="14" id="KW-1185">Reference proteome</keyword>
<dbReference type="GO" id="GO:0005615">
    <property type="term" value="C:extracellular space"/>
    <property type="evidence" value="ECO:0007669"/>
    <property type="project" value="TreeGrafter"/>
</dbReference>
<dbReference type="GO" id="GO:0033628">
    <property type="term" value="P:regulation of cell adhesion mediated by integrin"/>
    <property type="evidence" value="ECO:0007669"/>
    <property type="project" value="TreeGrafter"/>
</dbReference>
<keyword evidence="6" id="KW-0865">Zymogen</keyword>
<accession>A0A5A9P844</accession>
<dbReference type="SUPFAM" id="SSF57440">
    <property type="entry name" value="Kringle-like"/>
    <property type="match status" value="1"/>
</dbReference>
<feature type="domain" description="Kringle" evidence="12">
    <location>
        <begin position="10"/>
        <end position="76"/>
    </location>
</feature>
<comment type="caution">
    <text evidence="13">The sequence shown here is derived from an EMBL/GenBank/DDBJ whole genome shotgun (WGS) entry which is preliminary data.</text>
</comment>
<dbReference type="PROSITE" id="PS00021">
    <property type="entry name" value="KRINGLE_1"/>
    <property type="match status" value="1"/>
</dbReference>
<evidence type="ECO:0000256" key="5">
    <source>
        <dbReference type="ARBA" id="ARBA00022729"/>
    </source>
</evidence>
<dbReference type="PANTHER" id="PTHR24264:SF38">
    <property type="entry name" value="UROKINASE-TYPE PLASMINOGEN ACTIVATOR"/>
    <property type="match status" value="1"/>
</dbReference>
<dbReference type="InterPro" id="IPR009003">
    <property type="entry name" value="Peptidase_S1_PA"/>
</dbReference>
<evidence type="ECO:0000256" key="3">
    <source>
        <dbReference type="ARBA" id="ARBA00022536"/>
    </source>
</evidence>
<comment type="subcellular location">
    <subcellularLocation>
        <location evidence="1">Secreted</location>
    </subcellularLocation>
</comment>